<evidence type="ECO:0000256" key="1">
    <source>
        <dbReference type="SAM" id="MobiDB-lite"/>
    </source>
</evidence>
<dbReference type="Proteomes" id="UP000762676">
    <property type="component" value="Unassembled WGS sequence"/>
</dbReference>
<evidence type="ECO:0000313" key="3">
    <source>
        <dbReference type="Proteomes" id="UP000762676"/>
    </source>
</evidence>
<reference evidence="2 3" key="1">
    <citation type="journal article" date="2021" name="Elife">
        <title>Chloroplast acquisition without the gene transfer in kleptoplastic sea slugs, Plakobranchus ocellatus.</title>
        <authorList>
            <person name="Maeda T."/>
            <person name="Takahashi S."/>
            <person name="Yoshida T."/>
            <person name="Shimamura S."/>
            <person name="Takaki Y."/>
            <person name="Nagai Y."/>
            <person name="Toyoda A."/>
            <person name="Suzuki Y."/>
            <person name="Arimoto A."/>
            <person name="Ishii H."/>
            <person name="Satoh N."/>
            <person name="Nishiyama T."/>
            <person name="Hasebe M."/>
            <person name="Maruyama T."/>
            <person name="Minagawa J."/>
            <person name="Obokata J."/>
            <person name="Shigenobu S."/>
        </authorList>
    </citation>
    <scope>NUCLEOTIDE SEQUENCE [LARGE SCALE GENOMIC DNA]</scope>
</reference>
<gene>
    <name evidence="2" type="ORF">ElyMa_006244300</name>
</gene>
<feature type="compositionally biased region" description="Polar residues" evidence="1">
    <location>
        <begin position="1"/>
        <end position="29"/>
    </location>
</feature>
<organism evidence="2 3">
    <name type="scientific">Elysia marginata</name>
    <dbReference type="NCBI Taxonomy" id="1093978"/>
    <lineage>
        <taxon>Eukaryota</taxon>
        <taxon>Metazoa</taxon>
        <taxon>Spiralia</taxon>
        <taxon>Lophotrochozoa</taxon>
        <taxon>Mollusca</taxon>
        <taxon>Gastropoda</taxon>
        <taxon>Heterobranchia</taxon>
        <taxon>Euthyneura</taxon>
        <taxon>Panpulmonata</taxon>
        <taxon>Sacoglossa</taxon>
        <taxon>Placobranchoidea</taxon>
        <taxon>Plakobranchidae</taxon>
        <taxon>Elysia</taxon>
    </lineage>
</organism>
<accession>A0AAV4H7I3</accession>
<feature type="region of interest" description="Disordered" evidence="1">
    <location>
        <begin position="1"/>
        <end position="81"/>
    </location>
</feature>
<dbReference type="EMBL" id="BMAT01012530">
    <property type="protein sequence ID" value="GFR94182.1"/>
    <property type="molecule type" value="Genomic_DNA"/>
</dbReference>
<comment type="caution">
    <text evidence="2">The sequence shown here is derived from an EMBL/GenBank/DDBJ whole genome shotgun (WGS) entry which is preliminary data.</text>
</comment>
<proteinExistence type="predicted"/>
<protein>
    <submittedName>
        <fullName evidence="2">Uncharacterized protein</fullName>
    </submittedName>
</protein>
<feature type="region of interest" description="Disordered" evidence="1">
    <location>
        <begin position="98"/>
        <end position="132"/>
    </location>
</feature>
<name>A0AAV4H7I3_9GAST</name>
<evidence type="ECO:0000313" key="2">
    <source>
        <dbReference type="EMBL" id="GFR94182.1"/>
    </source>
</evidence>
<keyword evidence="3" id="KW-1185">Reference proteome</keyword>
<feature type="compositionally biased region" description="Low complexity" evidence="1">
    <location>
        <begin position="50"/>
        <end position="63"/>
    </location>
</feature>
<sequence>MSKANKTGKQSSKPVASNTSTAQEAGQTQENERTSYPKPANPIFDSDIDTSSTVESAAVVTSSGYDANDERSESNSARPLDIKFDRTVSVPVDAESVRQSMQVCHEDDSGQMAGQTPRGMAMKKRSQSACKT</sequence>
<dbReference type="AlphaFoldDB" id="A0AAV4H7I3"/>